<feature type="signal peptide" evidence="1">
    <location>
        <begin position="1"/>
        <end position="19"/>
    </location>
</feature>
<gene>
    <name evidence="2" type="ORF">HNR19_003233</name>
</gene>
<sequence>MRTQILGLGALLLALQACSDDPAANDGKPTIDGSAAASLDCASLIPAAAIDALGWPAVEPEEHAGRCLVRSARGEVTVGTRAVPASADERADAVQAELETQCERLRADGRQFVGEPEWLAEGHQGCLTQVDPRTGTGVAELVFLNDIDEVVQVRIASSRRLDEDRVTDALEQIASASAGLGQP</sequence>
<dbReference type="PROSITE" id="PS51257">
    <property type="entry name" value="PROKAR_LIPOPROTEIN"/>
    <property type="match status" value="1"/>
</dbReference>
<feature type="chain" id="PRO_5038885917" description="DUF3558 domain-containing protein" evidence="1">
    <location>
        <begin position="20"/>
        <end position="183"/>
    </location>
</feature>
<name>A0A853C481_9ACTN</name>
<proteinExistence type="predicted"/>
<dbReference type="Proteomes" id="UP000530424">
    <property type="component" value="Unassembled WGS sequence"/>
</dbReference>
<comment type="caution">
    <text evidence="2">The sequence shown here is derived from an EMBL/GenBank/DDBJ whole genome shotgun (WGS) entry which is preliminary data.</text>
</comment>
<protein>
    <recommendedName>
        <fullName evidence="4">DUF3558 domain-containing protein</fullName>
    </recommendedName>
</protein>
<organism evidence="2 3">
    <name type="scientific">Nocardioides thalensis</name>
    <dbReference type="NCBI Taxonomy" id="1914755"/>
    <lineage>
        <taxon>Bacteria</taxon>
        <taxon>Bacillati</taxon>
        <taxon>Actinomycetota</taxon>
        <taxon>Actinomycetes</taxon>
        <taxon>Propionibacteriales</taxon>
        <taxon>Nocardioidaceae</taxon>
        <taxon>Nocardioides</taxon>
    </lineage>
</organism>
<dbReference type="RefSeq" id="WP_179668893.1">
    <property type="nucleotide sequence ID" value="NZ_JACCFP010000001.1"/>
</dbReference>
<evidence type="ECO:0000313" key="3">
    <source>
        <dbReference type="Proteomes" id="UP000530424"/>
    </source>
</evidence>
<keyword evidence="1" id="KW-0732">Signal</keyword>
<evidence type="ECO:0008006" key="4">
    <source>
        <dbReference type="Google" id="ProtNLM"/>
    </source>
</evidence>
<reference evidence="2 3" key="1">
    <citation type="submission" date="2020-07" db="EMBL/GenBank/DDBJ databases">
        <title>Sequencing the genomes of 1000 actinobacteria strains.</title>
        <authorList>
            <person name="Klenk H.-P."/>
        </authorList>
    </citation>
    <scope>NUCLEOTIDE SEQUENCE [LARGE SCALE GENOMIC DNA]</scope>
    <source>
        <strain evidence="2 3">DSM 103833</strain>
    </source>
</reference>
<evidence type="ECO:0000313" key="2">
    <source>
        <dbReference type="EMBL" id="NYJ02535.1"/>
    </source>
</evidence>
<dbReference type="AlphaFoldDB" id="A0A853C481"/>
<evidence type="ECO:0000256" key="1">
    <source>
        <dbReference type="SAM" id="SignalP"/>
    </source>
</evidence>
<keyword evidence="3" id="KW-1185">Reference proteome</keyword>
<dbReference type="EMBL" id="JACCFP010000001">
    <property type="protein sequence ID" value="NYJ02535.1"/>
    <property type="molecule type" value="Genomic_DNA"/>
</dbReference>
<accession>A0A853C481</accession>